<sequence length="88" mass="9782">MIKTGYNYRAVTRNERFSLKGVTSLTISNWGNYDIEVFGRTLPALSGANPACFRIDGDGSQTDLDFTIEFESGKGGLVYIDYRSIINC</sequence>
<dbReference type="Proteomes" id="UP001059844">
    <property type="component" value="Chromosome"/>
</dbReference>
<dbReference type="RefSeq" id="WP_256551272.1">
    <property type="nucleotide sequence ID" value="NZ_CP101751.1"/>
</dbReference>
<dbReference type="EMBL" id="CP101751">
    <property type="protein sequence ID" value="UUC45579.1"/>
    <property type="molecule type" value="Genomic_DNA"/>
</dbReference>
<proteinExistence type="predicted"/>
<reference evidence="1" key="1">
    <citation type="submission" date="2022-07" db="EMBL/GenBank/DDBJ databases">
        <title>Isolation, identification, and degradation of a PFOSA degrading strain from sewage treatment plant.</title>
        <authorList>
            <person name="Zhang L."/>
            <person name="Huo Y."/>
        </authorList>
    </citation>
    <scope>NUCLEOTIDE SEQUENCE</scope>
    <source>
        <strain evidence="1">C1</strain>
    </source>
</reference>
<organism evidence="1 2">
    <name type="scientific">Flavobacterium cerinum</name>
    <dbReference type="NCBI Taxonomy" id="2502784"/>
    <lineage>
        <taxon>Bacteria</taxon>
        <taxon>Pseudomonadati</taxon>
        <taxon>Bacteroidota</taxon>
        <taxon>Flavobacteriia</taxon>
        <taxon>Flavobacteriales</taxon>
        <taxon>Flavobacteriaceae</taxon>
        <taxon>Flavobacterium</taxon>
    </lineage>
</organism>
<evidence type="ECO:0000313" key="1">
    <source>
        <dbReference type="EMBL" id="UUC45579.1"/>
    </source>
</evidence>
<protein>
    <submittedName>
        <fullName evidence="1">Uncharacterized protein</fullName>
    </submittedName>
</protein>
<evidence type="ECO:0000313" key="2">
    <source>
        <dbReference type="Proteomes" id="UP001059844"/>
    </source>
</evidence>
<gene>
    <name evidence="1" type="ORF">NOX80_18405</name>
</gene>
<name>A0ABY5IS20_9FLAO</name>
<accession>A0ABY5IS20</accession>
<keyword evidence="2" id="KW-1185">Reference proteome</keyword>